<dbReference type="PROSITE" id="PS51087">
    <property type="entry name" value="APAG"/>
    <property type="match status" value="1"/>
</dbReference>
<accession>A0A5A8CII7</accession>
<comment type="caution">
    <text evidence="3">The sequence shown here is derived from an EMBL/GenBank/DDBJ whole genome shotgun (WGS) entry which is preliminary data.</text>
</comment>
<dbReference type="EMBL" id="VLTM01000111">
    <property type="protein sequence ID" value="KAA0151810.1"/>
    <property type="molecule type" value="Genomic_DNA"/>
</dbReference>
<dbReference type="PANTHER" id="PTHR14289:SF16">
    <property type="entry name" value="POLYMERASE DELTA-INTERACTING PROTEIN 2"/>
    <property type="match status" value="1"/>
</dbReference>
<protein>
    <recommendedName>
        <fullName evidence="1">ApaG domain-containing protein</fullName>
    </recommendedName>
</protein>
<dbReference type="Proteomes" id="UP000324907">
    <property type="component" value="Unassembled WGS sequence"/>
</dbReference>
<organism evidence="3 6">
    <name type="scientific">Cafeteria roenbergensis</name>
    <name type="common">Marine flagellate</name>
    <dbReference type="NCBI Taxonomy" id="33653"/>
    <lineage>
        <taxon>Eukaryota</taxon>
        <taxon>Sar</taxon>
        <taxon>Stramenopiles</taxon>
        <taxon>Bigyra</taxon>
        <taxon>Opalozoa</taxon>
        <taxon>Bicosoecida</taxon>
        <taxon>Cafeteriaceae</taxon>
        <taxon>Cafeteria</taxon>
    </lineage>
</organism>
<evidence type="ECO:0000313" key="3">
    <source>
        <dbReference type="EMBL" id="KAA0152449.1"/>
    </source>
</evidence>
<name>A0A5A8CII7_CAFRO</name>
<evidence type="ECO:0000259" key="1">
    <source>
        <dbReference type="PROSITE" id="PS51087"/>
    </source>
</evidence>
<dbReference type="SUPFAM" id="SSF110069">
    <property type="entry name" value="ApaG-like"/>
    <property type="match status" value="1"/>
</dbReference>
<dbReference type="EMBL" id="VLTL01000208">
    <property type="protein sequence ID" value="KAA0152449.1"/>
    <property type="molecule type" value="Genomic_DNA"/>
</dbReference>
<evidence type="ECO:0000313" key="2">
    <source>
        <dbReference type="EMBL" id="KAA0151810.1"/>
    </source>
</evidence>
<proteinExistence type="predicted"/>
<dbReference type="InterPro" id="IPR036767">
    <property type="entry name" value="ApaG_sf"/>
</dbReference>
<evidence type="ECO:0000313" key="6">
    <source>
        <dbReference type="Proteomes" id="UP000324907"/>
    </source>
</evidence>
<feature type="domain" description="ApaG" evidence="1">
    <location>
        <begin position="120"/>
        <end position="258"/>
    </location>
</feature>
<dbReference type="AlphaFoldDB" id="A0A5A8CII7"/>
<reference evidence="5 6" key="1">
    <citation type="submission" date="2019-07" db="EMBL/GenBank/DDBJ databases">
        <title>Genomes of Cafeteria roenbergensis.</title>
        <authorList>
            <person name="Fischer M.G."/>
            <person name="Hackl T."/>
            <person name="Roman M."/>
        </authorList>
    </citation>
    <scope>NUCLEOTIDE SEQUENCE [LARGE SCALE GENOMIC DNA]</scope>
    <source>
        <strain evidence="2 7">Cflag</strain>
        <strain evidence="4 5">E4-10P</strain>
        <strain evidence="3 6">RCC970-E3</strain>
    </source>
</reference>
<dbReference type="PANTHER" id="PTHR14289">
    <property type="entry name" value="F-BOX ONLY PROTEIN 3"/>
    <property type="match status" value="1"/>
</dbReference>
<evidence type="ECO:0000313" key="5">
    <source>
        <dbReference type="Proteomes" id="UP000322899"/>
    </source>
</evidence>
<dbReference type="EMBL" id="VLTO01000051">
    <property type="protein sequence ID" value="KAA0171937.1"/>
    <property type="molecule type" value="Genomic_DNA"/>
</dbReference>
<dbReference type="Proteomes" id="UP000325113">
    <property type="component" value="Unassembled WGS sequence"/>
</dbReference>
<dbReference type="Proteomes" id="UP000322899">
    <property type="component" value="Unassembled WGS sequence"/>
</dbReference>
<gene>
    <name evidence="4" type="ORF">FNF27_06206</name>
    <name evidence="3" type="ORF">FNF28_07036</name>
    <name evidence="2" type="ORF">FNF31_06761</name>
</gene>
<sequence>MTGPANARIARALYGSFVQALRSTDRLRLVDPISLESWNTSLRPYRFVAHDPAQVLTNVTYDSVVGGQVQADGTVMSSDLLAAIRREFRAAQPDDNAIERGFACLRLLNEMLRKQTHQGSCRTRDVQVEMTTSYIPGSRYQFAYRARIRSLKEEGQLQLSSRHVVIHFGGARSGLAALEGRHGLQSGMIETPPDAPGVVGQQPVLGPGQTFEYFSGTSTLPHCCGTVGGSYGMVDLSSGERFSADIPTVAFEDPAMVEKLRAEVAALDAAR</sequence>
<evidence type="ECO:0000313" key="4">
    <source>
        <dbReference type="EMBL" id="KAA0171937.1"/>
    </source>
</evidence>
<dbReference type="GO" id="GO:0070987">
    <property type="term" value="P:error-free translesion synthesis"/>
    <property type="evidence" value="ECO:0007669"/>
    <property type="project" value="TreeGrafter"/>
</dbReference>
<evidence type="ECO:0000313" key="7">
    <source>
        <dbReference type="Proteomes" id="UP000325113"/>
    </source>
</evidence>
<dbReference type="Pfam" id="PF04379">
    <property type="entry name" value="DUF525"/>
    <property type="match status" value="1"/>
</dbReference>
<dbReference type="Gene3D" id="2.60.40.1470">
    <property type="entry name" value="ApaG domain"/>
    <property type="match status" value="1"/>
</dbReference>
<dbReference type="InterPro" id="IPR007474">
    <property type="entry name" value="ApaG_domain"/>
</dbReference>